<dbReference type="GO" id="GO:0043235">
    <property type="term" value="C:receptor complex"/>
    <property type="evidence" value="ECO:0007669"/>
    <property type="project" value="TreeGrafter"/>
</dbReference>
<evidence type="ECO:0000259" key="11">
    <source>
        <dbReference type="PROSITE" id="PS51212"/>
    </source>
</evidence>
<dbReference type="InterPro" id="IPR013783">
    <property type="entry name" value="Ig-like_fold"/>
</dbReference>
<evidence type="ECO:0000256" key="6">
    <source>
        <dbReference type="ARBA" id="ARBA00023180"/>
    </source>
</evidence>
<organism evidence="12 13">
    <name type="scientific">Gryllus longicercus</name>
    <dbReference type="NCBI Taxonomy" id="2509291"/>
    <lineage>
        <taxon>Eukaryota</taxon>
        <taxon>Metazoa</taxon>
        <taxon>Ecdysozoa</taxon>
        <taxon>Arthropoda</taxon>
        <taxon>Hexapoda</taxon>
        <taxon>Insecta</taxon>
        <taxon>Pterygota</taxon>
        <taxon>Neoptera</taxon>
        <taxon>Polyneoptera</taxon>
        <taxon>Orthoptera</taxon>
        <taxon>Ensifera</taxon>
        <taxon>Gryllidea</taxon>
        <taxon>Grylloidea</taxon>
        <taxon>Gryllidae</taxon>
        <taxon>Gryllinae</taxon>
        <taxon>Gryllus</taxon>
    </lineage>
</organism>
<keyword evidence="3 8" id="KW-0732">Signal</keyword>
<dbReference type="Proteomes" id="UP001378592">
    <property type="component" value="Unassembled WGS sequence"/>
</dbReference>
<dbReference type="Pfam" id="PF07714">
    <property type="entry name" value="PK_Tyr_Ser-Thr"/>
    <property type="match status" value="1"/>
</dbReference>
<feature type="transmembrane region" description="Helical" evidence="7">
    <location>
        <begin position="372"/>
        <end position="395"/>
    </location>
</feature>
<feature type="domain" description="WSC" evidence="11">
    <location>
        <begin position="24"/>
        <end position="112"/>
    </location>
</feature>
<dbReference type="PANTHER" id="PTHR24416">
    <property type="entry name" value="TYROSINE-PROTEIN KINASE RECEPTOR"/>
    <property type="match status" value="1"/>
</dbReference>
<dbReference type="Pfam" id="PF00041">
    <property type="entry name" value="fn3"/>
    <property type="match status" value="1"/>
</dbReference>
<dbReference type="Pfam" id="PF01822">
    <property type="entry name" value="WSC"/>
    <property type="match status" value="1"/>
</dbReference>
<dbReference type="Gene3D" id="2.60.40.10">
    <property type="entry name" value="Immunoglobulins"/>
    <property type="match status" value="1"/>
</dbReference>
<keyword evidence="6" id="KW-0325">Glycoprotein</keyword>
<reference evidence="12 13" key="1">
    <citation type="submission" date="2024-03" db="EMBL/GenBank/DDBJ databases">
        <title>The genome assembly and annotation of the cricket Gryllus longicercus Weissman &amp; Gray.</title>
        <authorList>
            <person name="Szrajer S."/>
            <person name="Gray D."/>
            <person name="Ylla G."/>
        </authorList>
    </citation>
    <scope>NUCLEOTIDE SEQUENCE [LARGE SCALE GENOMIC DNA]</scope>
    <source>
        <strain evidence="12">DAG 2021-001</strain>
        <tissue evidence="12">Whole body minus gut</tissue>
    </source>
</reference>
<gene>
    <name evidence="12" type="ORF">R5R35_007533</name>
</gene>
<feature type="signal peptide" evidence="8">
    <location>
        <begin position="1"/>
        <end position="20"/>
    </location>
</feature>
<accession>A0AAN9ZEJ8</accession>
<evidence type="ECO:0000259" key="10">
    <source>
        <dbReference type="PROSITE" id="PS50853"/>
    </source>
</evidence>
<evidence type="ECO:0000256" key="3">
    <source>
        <dbReference type="ARBA" id="ARBA00022729"/>
    </source>
</evidence>
<protein>
    <recommendedName>
        <fullName evidence="14">Receptor protein-tyrosine kinase</fullName>
    </recommendedName>
</protein>
<evidence type="ECO:0000259" key="9">
    <source>
        <dbReference type="PROSITE" id="PS50011"/>
    </source>
</evidence>
<evidence type="ECO:0000256" key="5">
    <source>
        <dbReference type="ARBA" id="ARBA00023136"/>
    </source>
</evidence>
<dbReference type="SUPFAM" id="SSF56112">
    <property type="entry name" value="Protein kinase-like (PK-like)"/>
    <property type="match status" value="1"/>
</dbReference>
<dbReference type="GO" id="GO:0005524">
    <property type="term" value="F:ATP binding"/>
    <property type="evidence" value="ECO:0007669"/>
    <property type="project" value="InterPro"/>
</dbReference>
<dbReference type="InterPro" id="IPR003961">
    <property type="entry name" value="FN3_dom"/>
</dbReference>
<dbReference type="Gene3D" id="3.30.200.20">
    <property type="entry name" value="Phosphorylase Kinase, domain 1"/>
    <property type="match status" value="1"/>
</dbReference>
<name>A0AAN9ZEJ8_9ORTH</name>
<dbReference type="PROSITE" id="PS50853">
    <property type="entry name" value="FN3"/>
    <property type="match status" value="1"/>
</dbReference>
<evidence type="ECO:0000256" key="8">
    <source>
        <dbReference type="SAM" id="SignalP"/>
    </source>
</evidence>
<dbReference type="CDD" id="cd00192">
    <property type="entry name" value="PTKc"/>
    <property type="match status" value="1"/>
</dbReference>
<feature type="domain" description="Fibronectin type-III" evidence="10">
    <location>
        <begin position="118"/>
        <end position="218"/>
    </location>
</feature>
<keyword evidence="5 7" id="KW-0472">Membrane</keyword>
<keyword evidence="2 7" id="KW-0812">Transmembrane</keyword>
<dbReference type="SUPFAM" id="SSF49265">
    <property type="entry name" value="Fibronectin type III"/>
    <property type="match status" value="1"/>
</dbReference>
<dbReference type="InterPro" id="IPR036116">
    <property type="entry name" value="FN3_sf"/>
</dbReference>
<dbReference type="EMBL" id="JAZDUA010000041">
    <property type="protein sequence ID" value="KAK7871244.1"/>
    <property type="molecule type" value="Genomic_DNA"/>
</dbReference>
<proteinExistence type="predicted"/>
<dbReference type="SMART" id="SM00321">
    <property type="entry name" value="WSC"/>
    <property type="match status" value="1"/>
</dbReference>
<dbReference type="InterPro" id="IPR050122">
    <property type="entry name" value="RTK"/>
</dbReference>
<dbReference type="CDD" id="cd00063">
    <property type="entry name" value="FN3"/>
    <property type="match status" value="1"/>
</dbReference>
<evidence type="ECO:0008006" key="14">
    <source>
        <dbReference type="Google" id="ProtNLM"/>
    </source>
</evidence>
<dbReference type="GO" id="GO:0004714">
    <property type="term" value="F:transmembrane receptor protein tyrosine kinase activity"/>
    <property type="evidence" value="ECO:0007669"/>
    <property type="project" value="UniProtKB-ARBA"/>
</dbReference>
<comment type="caution">
    <text evidence="12">The sequence shown here is derived from an EMBL/GenBank/DDBJ whole genome shotgun (WGS) entry which is preliminary data.</text>
</comment>
<dbReference type="PANTHER" id="PTHR24416:SF622">
    <property type="entry name" value="PROTEIN KINASE DOMAIN-CONTAINING PROTEIN"/>
    <property type="match status" value="1"/>
</dbReference>
<dbReference type="Gene3D" id="1.10.510.10">
    <property type="entry name" value="Transferase(Phosphotransferase) domain 1"/>
    <property type="match status" value="1"/>
</dbReference>
<evidence type="ECO:0000313" key="13">
    <source>
        <dbReference type="Proteomes" id="UP001378592"/>
    </source>
</evidence>
<dbReference type="GO" id="GO:0005886">
    <property type="term" value="C:plasma membrane"/>
    <property type="evidence" value="ECO:0007669"/>
    <property type="project" value="TreeGrafter"/>
</dbReference>
<evidence type="ECO:0000256" key="4">
    <source>
        <dbReference type="ARBA" id="ARBA00022989"/>
    </source>
</evidence>
<dbReference type="PROSITE" id="PS50011">
    <property type="entry name" value="PROTEIN_KINASE_DOM"/>
    <property type="match status" value="1"/>
</dbReference>
<dbReference type="InterPro" id="IPR001245">
    <property type="entry name" value="Ser-Thr/Tyr_kinase_cat_dom"/>
</dbReference>
<sequence>MISTAALFIVSLSLFLTCLGEDIIGDPIGCFQDNAGASDLENEMPHASNTVEMCVQACRNHYYKSALIWDASQCFCSSENMHYADGICNKTCVGNSSQVCGGENSYSVYDTGQRTPGPPQNLTLLNVTEKSLHIQWSTPAVTNGPLSNYLIIAEPVSTYVSSTSLGLQTWQYPSSTNKTELLNLHPGTLYNVSVAAAHSDGIAGAYISDKFWTEIGEPSPPPTPEILQSSKGEMVVKLLPAMNDQGPISFYHVVVIFGEDDIIPLKPEFLKNYNESREKDLPFYIAAELTPDKLKPGNENRFTVGDGKVYGKYYNPPLPVDAHVHVSLGVVSSLNGVTKANYAKTSHEQDGIVILNVGNNMVVENVNSGLEVGLSAAVGVFGTLLVLSIVVFFILRKRVARQARRTAEHQELSLEGPIFEVESSGYIHNAYVPEEIEERVDHYKTLKEKVWNIPRNFLDIQNHILGIGRYGNVMRGTVQQRGFPVPVAVHVIPDGEMIPAEKHSMLQDLGVLIRSAGGDTPNIIQLVGICESPETLYVMVEHHPASLKDLLLESRSLNHTPSGEDSEIHKVCSLPERQLLETAAGIARAMDYLSRQKIIHKQIAARNVLMAHGVVPKLTAFGIAQFSRGNEIPDYTRWTAQEIFRSGRYVSKSDVWSFGCLLWEISALGGTPYSDVNTIEVGPRVMRGLRLPQLRLVSDDLYQLMLQCWQVDLDERPSFHECACVLENLLDDSVVHLNLSMYMGFHYEQYIPDMERQ</sequence>
<keyword evidence="13" id="KW-1185">Reference proteome</keyword>
<evidence type="ECO:0000256" key="7">
    <source>
        <dbReference type="SAM" id="Phobius"/>
    </source>
</evidence>
<dbReference type="InterPro" id="IPR011009">
    <property type="entry name" value="Kinase-like_dom_sf"/>
</dbReference>
<keyword evidence="4 7" id="KW-1133">Transmembrane helix</keyword>
<dbReference type="InterPro" id="IPR002889">
    <property type="entry name" value="WSC_carb-bd"/>
</dbReference>
<dbReference type="GO" id="GO:0007169">
    <property type="term" value="P:cell surface receptor protein tyrosine kinase signaling pathway"/>
    <property type="evidence" value="ECO:0007669"/>
    <property type="project" value="TreeGrafter"/>
</dbReference>
<feature type="chain" id="PRO_5042970493" description="Receptor protein-tyrosine kinase" evidence="8">
    <location>
        <begin position="21"/>
        <end position="757"/>
    </location>
</feature>
<dbReference type="Pfam" id="PF23144">
    <property type="entry name" value="Fn3_PTPRU"/>
    <property type="match status" value="1"/>
</dbReference>
<evidence type="ECO:0000313" key="12">
    <source>
        <dbReference type="EMBL" id="KAK7871244.1"/>
    </source>
</evidence>
<dbReference type="InterPro" id="IPR000719">
    <property type="entry name" value="Prot_kinase_dom"/>
</dbReference>
<dbReference type="SMART" id="SM00060">
    <property type="entry name" value="FN3"/>
    <property type="match status" value="1"/>
</dbReference>
<feature type="domain" description="Protein kinase" evidence="9">
    <location>
        <begin position="459"/>
        <end position="739"/>
    </location>
</feature>
<comment type="subcellular location">
    <subcellularLocation>
        <location evidence="1">Membrane</location>
        <topology evidence="1">Single-pass type I membrane protein</topology>
    </subcellularLocation>
</comment>
<dbReference type="InterPro" id="IPR057598">
    <property type="entry name" value="Fn3_PTPRU"/>
</dbReference>
<dbReference type="AlphaFoldDB" id="A0AAN9ZEJ8"/>
<evidence type="ECO:0000256" key="1">
    <source>
        <dbReference type="ARBA" id="ARBA00004479"/>
    </source>
</evidence>
<dbReference type="PROSITE" id="PS51212">
    <property type="entry name" value="WSC"/>
    <property type="match status" value="1"/>
</dbReference>
<evidence type="ECO:0000256" key="2">
    <source>
        <dbReference type="ARBA" id="ARBA00022692"/>
    </source>
</evidence>